<organism evidence="5 6">
    <name type="scientific">Arthrobacter russicus</name>
    <dbReference type="NCBI Taxonomy" id="172040"/>
    <lineage>
        <taxon>Bacteria</taxon>
        <taxon>Bacillati</taxon>
        <taxon>Actinomycetota</taxon>
        <taxon>Actinomycetes</taxon>
        <taxon>Micrococcales</taxon>
        <taxon>Micrococcaceae</taxon>
        <taxon>Arthrobacter</taxon>
    </lineage>
</organism>
<keyword evidence="5" id="KW-0649">Protein kinase inhibitor</keyword>
<evidence type="ECO:0000256" key="2">
    <source>
        <dbReference type="ARBA" id="ARBA00022801"/>
    </source>
</evidence>
<evidence type="ECO:0000256" key="3">
    <source>
        <dbReference type="ARBA" id="ARBA00022840"/>
    </source>
</evidence>
<comment type="caution">
    <text evidence="5">The sequence shown here is derived from an EMBL/GenBank/DDBJ whole genome shotgun (WGS) entry which is preliminary data.</text>
</comment>
<evidence type="ECO:0000313" key="6">
    <source>
        <dbReference type="Proteomes" id="UP001185069"/>
    </source>
</evidence>
<dbReference type="GO" id="GO:0004860">
    <property type="term" value="F:protein kinase inhibitor activity"/>
    <property type="evidence" value="ECO:0007669"/>
    <property type="project" value="UniProtKB-KW"/>
</dbReference>
<dbReference type="SUPFAM" id="SSF50891">
    <property type="entry name" value="Cyclophilin-like"/>
    <property type="match status" value="1"/>
</dbReference>
<dbReference type="InterPro" id="IPR010016">
    <property type="entry name" value="PxpB"/>
</dbReference>
<protein>
    <submittedName>
        <fullName evidence="5">KipI family sensor histidine kinase inhibitor</fullName>
    </submittedName>
</protein>
<dbReference type="RefSeq" id="WP_309797942.1">
    <property type="nucleotide sequence ID" value="NZ_BAAAHY010000005.1"/>
</dbReference>
<dbReference type="EMBL" id="JAVDQF010000001">
    <property type="protein sequence ID" value="MDR6269545.1"/>
    <property type="molecule type" value="Genomic_DNA"/>
</dbReference>
<feature type="domain" description="Carboxyltransferase" evidence="4">
    <location>
        <begin position="7"/>
        <end position="197"/>
    </location>
</feature>
<dbReference type="PANTHER" id="PTHR34698">
    <property type="entry name" value="5-OXOPROLINASE SUBUNIT B"/>
    <property type="match status" value="1"/>
</dbReference>
<dbReference type="SMART" id="SM00796">
    <property type="entry name" value="AHS1"/>
    <property type="match status" value="1"/>
</dbReference>
<keyword evidence="2" id="KW-0378">Hydrolase</keyword>
<evidence type="ECO:0000313" key="5">
    <source>
        <dbReference type="EMBL" id="MDR6269545.1"/>
    </source>
</evidence>
<keyword evidence="3" id="KW-0067">ATP-binding</keyword>
<dbReference type="InterPro" id="IPR003833">
    <property type="entry name" value="CT_C_D"/>
</dbReference>
<evidence type="ECO:0000256" key="1">
    <source>
        <dbReference type="ARBA" id="ARBA00022741"/>
    </source>
</evidence>
<accession>A0ABU1JBM7</accession>
<keyword evidence="6" id="KW-1185">Reference proteome</keyword>
<dbReference type="InterPro" id="IPR029000">
    <property type="entry name" value="Cyclophilin-like_dom_sf"/>
</dbReference>
<dbReference type="Gene3D" id="2.40.100.10">
    <property type="entry name" value="Cyclophilin-like"/>
    <property type="match status" value="1"/>
</dbReference>
<dbReference type="PANTHER" id="PTHR34698:SF2">
    <property type="entry name" value="5-OXOPROLINASE SUBUNIT B"/>
    <property type="match status" value="1"/>
</dbReference>
<evidence type="ECO:0000259" key="4">
    <source>
        <dbReference type="SMART" id="SM00796"/>
    </source>
</evidence>
<sequence>MPASVEPRLLPCGDSAVLVELPDLQSVLALFRALGAPPHGVIDVVPAARTILVTFDPERLEQPTVLAWIDAAEPVEQPAQSGPEVLIDVVYDGPDLAEVAQYAGLTVDEVVQLHTGSEWTAAFTGFAPGFAYLVTDHERLRVPRRNTPRTSVPAGSVALAGEFSAIYPTSSPAGWQLIGRTSARLWDAGNAASPALIRPGAKVRFRAS</sequence>
<dbReference type="Pfam" id="PF02682">
    <property type="entry name" value="CT_C_D"/>
    <property type="match status" value="1"/>
</dbReference>
<dbReference type="Proteomes" id="UP001185069">
    <property type="component" value="Unassembled WGS sequence"/>
</dbReference>
<reference evidence="5 6" key="1">
    <citation type="submission" date="2023-07" db="EMBL/GenBank/DDBJ databases">
        <title>Sequencing the genomes of 1000 actinobacteria strains.</title>
        <authorList>
            <person name="Klenk H.-P."/>
        </authorList>
    </citation>
    <scope>NUCLEOTIDE SEQUENCE [LARGE SCALE GENOMIC DNA]</scope>
    <source>
        <strain evidence="5 6">DSM 14555</strain>
    </source>
</reference>
<gene>
    <name evidence="5" type="ORF">JOE69_001783</name>
</gene>
<dbReference type="SUPFAM" id="SSF160467">
    <property type="entry name" value="PH0987 N-terminal domain-like"/>
    <property type="match status" value="1"/>
</dbReference>
<dbReference type="Gene3D" id="3.30.1360.40">
    <property type="match status" value="1"/>
</dbReference>
<name>A0ABU1JBM7_9MICC</name>
<proteinExistence type="predicted"/>
<keyword evidence="1" id="KW-0547">Nucleotide-binding</keyword>